<reference evidence="2 3" key="1">
    <citation type="submission" date="2020-12" db="EMBL/GenBank/DDBJ databases">
        <title>Effect of drift, selection, and recombination on the evolution of hybrid genomes in Candida yeast pathogens.</title>
        <authorList>
            <person name="Mixao V."/>
            <person name="Ksiezopolska E."/>
            <person name="Saus E."/>
            <person name="Boekhout T."/>
            <person name="Gacser A."/>
            <person name="Gabaldon T."/>
        </authorList>
    </citation>
    <scope>NUCLEOTIDE SEQUENCE [LARGE SCALE GENOMIC DNA]</scope>
    <source>
        <strain evidence="2 3">BP57</strain>
    </source>
</reference>
<organism evidence="2 3">
    <name type="scientific">Candida metapsilosis</name>
    <dbReference type="NCBI Taxonomy" id="273372"/>
    <lineage>
        <taxon>Eukaryota</taxon>
        <taxon>Fungi</taxon>
        <taxon>Dikarya</taxon>
        <taxon>Ascomycota</taxon>
        <taxon>Saccharomycotina</taxon>
        <taxon>Pichiomycetes</taxon>
        <taxon>Debaryomycetaceae</taxon>
        <taxon>Candida/Lodderomyces clade</taxon>
        <taxon>Candida</taxon>
    </lineage>
</organism>
<dbReference type="InterPro" id="IPR016181">
    <property type="entry name" value="Acyl_CoA_acyltransferase"/>
</dbReference>
<proteinExistence type="predicted"/>
<evidence type="ECO:0000259" key="1">
    <source>
        <dbReference type="Pfam" id="PF22998"/>
    </source>
</evidence>
<comment type="caution">
    <text evidence="2">The sequence shown here is derived from an EMBL/GenBank/DDBJ whole genome shotgun (WGS) entry which is preliminary data.</text>
</comment>
<evidence type="ECO:0000313" key="3">
    <source>
        <dbReference type="Proteomes" id="UP000669133"/>
    </source>
</evidence>
<dbReference type="RefSeq" id="XP_067549202.1">
    <property type="nucleotide sequence ID" value="XM_067690769.1"/>
</dbReference>
<dbReference type="AlphaFoldDB" id="A0A8H7ZHH9"/>
<protein>
    <recommendedName>
        <fullName evidence="1">LYC1 C-terminal domain-containing protein</fullName>
    </recommendedName>
</protein>
<dbReference type="PANTHER" id="PTHR34815">
    <property type="entry name" value="LYSINE ACETYLTRANSFERASE"/>
    <property type="match status" value="1"/>
</dbReference>
<dbReference type="Gene3D" id="3.40.630.30">
    <property type="match status" value="1"/>
</dbReference>
<dbReference type="Proteomes" id="UP000669133">
    <property type="component" value="Unassembled WGS sequence"/>
</dbReference>
<dbReference type="PANTHER" id="PTHR34815:SF2">
    <property type="entry name" value="N-ACETYLTRANSFERASE DOMAIN-CONTAINING PROTEIN"/>
    <property type="match status" value="1"/>
</dbReference>
<keyword evidence="3" id="KW-1185">Reference proteome</keyword>
<sequence length="414" mass="47869">MSPTKITTTDQFKLIHLTDQEIIDFTRYQNSLAWKGPLTEKDYVLRDNVLSKSKVASSGNNGLYVFMMKSAYDDEPLCSIEMLVRESLKFEYTKDGQVKETNILSGCIGGVFTPPKQRGKGYARIMVDKLVQLAKRDIVGPDGFMFLYSEIGEYYAKNGFKSFPVDLINIPRKGISQIELPKSTIDYELIEYHQFKQLMDEYRSHFEQDMKTKVNEDHKTRVSINPTSDVIDWFHLRAKFITYKLFHEQKGHFVDFESGYETIKDGLIHEPKIFGLKLKSGDKVTGFIIWTIDWEIESGKEEEKEEQETNYATILKCVAFDNDEETRDKIAIELINLAIYQFIHHPVLGKPTTNVKLWESEITPSVKQHLVGKWGAEVGENSSRSAILMNDPVDDEKLRNGELIWEENTKLPWF</sequence>
<dbReference type="InterPro" id="IPR055100">
    <property type="entry name" value="GNAT_LYC1-like"/>
</dbReference>
<accession>A0A8H7ZHH9</accession>
<name>A0A8H7ZHH9_9ASCO</name>
<dbReference type="Pfam" id="PF22998">
    <property type="entry name" value="GNAT_LYC1-like"/>
    <property type="match status" value="1"/>
</dbReference>
<dbReference type="OrthoDB" id="2020070at2759"/>
<dbReference type="GeneID" id="93650595"/>
<dbReference type="InterPro" id="IPR053013">
    <property type="entry name" value="LAT"/>
</dbReference>
<evidence type="ECO:0000313" key="2">
    <source>
        <dbReference type="EMBL" id="KAG5420086.1"/>
    </source>
</evidence>
<gene>
    <name evidence="2" type="ORF">I9W82_001966</name>
</gene>
<dbReference type="EMBL" id="JAEOAQ010000002">
    <property type="protein sequence ID" value="KAG5420086.1"/>
    <property type="molecule type" value="Genomic_DNA"/>
</dbReference>
<feature type="domain" description="LYC1 C-terminal" evidence="1">
    <location>
        <begin position="185"/>
        <end position="414"/>
    </location>
</feature>
<dbReference type="SUPFAM" id="SSF55729">
    <property type="entry name" value="Acyl-CoA N-acyltransferases (Nat)"/>
    <property type="match status" value="1"/>
</dbReference>